<dbReference type="GO" id="GO:0009231">
    <property type="term" value="P:riboflavin biosynthetic process"/>
    <property type="evidence" value="ECO:0007669"/>
    <property type="project" value="InterPro"/>
</dbReference>
<dbReference type="KEGG" id="emg:BBD33_16820"/>
<protein>
    <submittedName>
        <fullName evidence="2">Deaminase</fullName>
    </submittedName>
</protein>
<reference evidence="2 3" key="1">
    <citation type="submission" date="2016-11" db="EMBL/GenBank/DDBJ databases">
        <title>Genome sequence and comparative genomic analysis of clinical strain Elizabethkingia meningoseptica 61421 PRCM.</title>
        <authorList>
            <person name="Wang M."/>
            <person name="Hu S."/>
            <person name="Cao L."/>
            <person name="Jiang T."/>
            <person name="Zhou Y."/>
            <person name="Ming D."/>
        </authorList>
    </citation>
    <scope>NUCLEOTIDE SEQUENCE [LARGE SCALE GENOMIC DNA]</scope>
    <source>
        <strain evidence="2 3">61421 PRCM</strain>
    </source>
</reference>
<dbReference type="SUPFAM" id="SSF53597">
    <property type="entry name" value="Dihydrofolate reductase-like"/>
    <property type="match status" value="1"/>
</dbReference>
<evidence type="ECO:0000313" key="2">
    <source>
        <dbReference type="EMBL" id="OOH97596.1"/>
    </source>
</evidence>
<dbReference type="RefSeq" id="WP_016200110.1">
    <property type="nucleotide sequence ID" value="NZ_CP014338.1"/>
</dbReference>
<keyword evidence="3" id="KW-1185">Reference proteome</keyword>
<dbReference type="Proteomes" id="UP000188947">
    <property type="component" value="Unassembled WGS sequence"/>
</dbReference>
<dbReference type="AlphaFoldDB" id="A0A1V3U3Q6"/>
<sequence>MRKLILIVHTSLDGYIAHTDGSFEGLNPGSNNLDYVCSAAEEADTVLSGRTTFQMLNTYWPIAYKDPNASLSEIRYSKWYNTTRKIVVSTTMKSSGKNIEVIHNDAPQHIKQLKQEKGKAIVIFGSPMLFQSILPFELIDEFHIILYPVILGDGIPLFKGNYNKKNFSFSTITPLANGEVALKCISQS</sequence>
<dbReference type="Gene3D" id="3.40.430.10">
    <property type="entry name" value="Dihydrofolate Reductase, subunit A"/>
    <property type="match status" value="1"/>
</dbReference>
<dbReference type="InterPro" id="IPR002734">
    <property type="entry name" value="RibDG_C"/>
</dbReference>
<evidence type="ECO:0000313" key="3">
    <source>
        <dbReference type="Proteomes" id="UP000188947"/>
    </source>
</evidence>
<organism evidence="2 3">
    <name type="scientific">Elizabethkingia meningoseptica</name>
    <name type="common">Chryseobacterium meningosepticum</name>
    <dbReference type="NCBI Taxonomy" id="238"/>
    <lineage>
        <taxon>Bacteria</taxon>
        <taxon>Pseudomonadati</taxon>
        <taxon>Bacteroidota</taxon>
        <taxon>Flavobacteriia</taxon>
        <taxon>Flavobacteriales</taxon>
        <taxon>Weeksellaceae</taxon>
        <taxon>Elizabethkingia</taxon>
    </lineage>
</organism>
<dbReference type="InterPro" id="IPR024072">
    <property type="entry name" value="DHFR-like_dom_sf"/>
</dbReference>
<gene>
    <name evidence="2" type="ORF">BMF97_02960</name>
</gene>
<comment type="caution">
    <text evidence="2">The sequence shown here is derived from an EMBL/GenBank/DDBJ whole genome shotgun (WGS) entry which is preliminary data.</text>
</comment>
<dbReference type="PANTHER" id="PTHR38011">
    <property type="entry name" value="DIHYDROFOLATE REDUCTASE FAMILY PROTEIN (AFU_ORTHOLOGUE AFUA_8G06820)"/>
    <property type="match status" value="1"/>
</dbReference>
<dbReference type="GeneID" id="48544749"/>
<dbReference type="InterPro" id="IPR050765">
    <property type="entry name" value="Riboflavin_Biosynth_HTPR"/>
</dbReference>
<accession>A0A1V3U3Q6</accession>
<dbReference type="eggNOG" id="COG0262">
    <property type="taxonomic scope" value="Bacteria"/>
</dbReference>
<dbReference type="PANTHER" id="PTHR38011:SF11">
    <property type="entry name" value="2,5-DIAMINO-6-RIBOSYLAMINO-4(3H)-PYRIMIDINONE 5'-PHOSPHATE REDUCTASE"/>
    <property type="match status" value="1"/>
</dbReference>
<name>A0A1V3U3Q6_ELIME</name>
<dbReference type="Pfam" id="PF01872">
    <property type="entry name" value="RibD_C"/>
    <property type="match status" value="1"/>
</dbReference>
<feature type="domain" description="Bacterial bifunctional deaminase-reductase C-terminal" evidence="1">
    <location>
        <begin position="2"/>
        <end position="178"/>
    </location>
</feature>
<dbReference type="GO" id="GO:0008703">
    <property type="term" value="F:5-amino-6-(5-phosphoribosylamino)uracil reductase activity"/>
    <property type="evidence" value="ECO:0007669"/>
    <property type="project" value="InterPro"/>
</dbReference>
<dbReference type="OrthoDB" id="195113at2"/>
<proteinExistence type="predicted"/>
<evidence type="ECO:0000259" key="1">
    <source>
        <dbReference type="Pfam" id="PF01872"/>
    </source>
</evidence>
<dbReference type="EMBL" id="MPOG01000003">
    <property type="protein sequence ID" value="OOH97596.1"/>
    <property type="molecule type" value="Genomic_DNA"/>
</dbReference>
<dbReference type="STRING" id="238.BBD35_01175"/>